<dbReference type="SUPFAM" id="SSF53300">
    <property type="entry name" value="vWA-like"/>
    <property type="match status" value="1"/>
</dbReference>
<evidence type="ECO:0000256" key="7">
    <source>
        <dbReference type="SAM" id="MobiDB-lite"/>
    </source>
</evidence>
<dbReference type="InterPro" id="IPR011047">
    <property type="entry name" value="Quinoprotein_ADH-like_sf"/>
</dbReference>
<keyword evidence="5" id="KW-0106">Calcium</keyword>
<evidence type="ECO:0000313" key="10">
    <source>
        <dbReference type="EMBL" id="MCC4308832.1"/>
    </source>
</evidence>
<keyword evidence="3" id="KW-1029">Fimbrium biogenesis</keyword>
<dbReference type="GO" id="GO:0009289">
    <property type="term" value="C:pilus"/>
    <property type="evidence" value="ECO:0007669"/>
    <property type="project" value="UniProtKB-SubCell"/>
</dbReference>
<reference evidence="10" key="1">
    <citation type="submission" date="2021-10" db="EMBL/GenBank/DDBJ databases">
        <title>The diversity and Nitrogen Metabolism of Culturable Nitrate-Utilizing Bacteria Within the Oxygen Minimum Zone of the Changjiang (Yangtze River)Estuary.</title>
        <authorList>
            <person name="Zhang D."/>
            <person name="Zheng J."/>
            <person name="Liu S."/>
            <person name="He W."/>
        </authorList>
    </citation>
    <scope>NUCLEOTIDE SEQUENCE</scope>
    <source>
        <strain evidence="10">FXH-223</strain>
    </source>
</reference>
<evidence type="ECO:0000256" key="4">
    <source>
        <dbReference type="ARBA" id="ARBA00022723"/>
    </source>
</evidence>
<keyword evidence="4" id="KW-0479">Metal-binding</keyword>
<keyword evidence="11" id="KW-1185">Reference proteome</keyword>
<accession>A0A9Q3UKT9</accession>
<gene>
    <name evidence="10" type="ORF">LL252_09650</name>
</gene>
<name>A0A9Q3UKT9_9GAMM</name>
<dbReference type="Pfam" id="PF05567">
    <property type="entry name" value="T4P_PilY1"/>
    <property type="match status" value="1"/>
</dbReference>
<evidence type="ECO:0000313" key="11">
    <source>
        <dbReference type="Proteomes" id="UP001108027"/>
    </source>
</evidence>
<dbReference type="GO" id="GO:0046872">
    <property type="term" value="F:metal ion binding"/>
    <property type="evidence" value="ECO:0007669"/>
    <property type="project" value="UniProtKB-KW"/>
</dbReference>
<dbReference type="AlphaFoldDB" id="A0A9Q3UKT9"/>
<feature type="compositionally biased region" description="Gly residues" evidence="7">
    <location>
        <begin position="932"/>
        <end position="950"/>
    </location>
</feature>
<organism evidence="10 11">
    <name type="scientific">Alloalcanivorax marinus</name>
    <dbReference type="NCBI Taxonomy" id="1177169"/>
    <lineage>
        <taxon>Bacteria</taxon>
        <taxon>Pseudomonadati</taxon>
        <taxon>Pseudomonadota</taxon>
        <taxon>Gammaproteobacteria</taxon>
        <taxon>Oceanospirillales</taxon>
        <taxon>Alcanivoracaceae</taxon>
        <taxon>Alloalcanivorax</taxon>
    </lineage>
</organism>
<comment type="caution">
    <text evidence="10">The sequence shown here is derived from an EMBL/GenBank/DDBJ whole genome shotgun (WGS) entry which is preliminary data.</text>
</comment>
<dbReference type="InterPro" id="IPR002035">
    <property type="entry name" value="VWF_A"/>
</dbReference>
<comment type="similarity">
    <text evidence="2">Belongs to the PilY1 family.</text>
</comment>
<comment type="subcellular location">
    <subcellularLocation>
        <location evidence="1">Fimbrium</location>
    </subcellularLocation>
</comment>
<evidence type="ECO:0000256" key="5">
    <source>
        <dbReference type="ARBA" id="ARBA00022837"/>
    </source>
</evidence>
<feature type="region of interest" description="Disordered" evidence="7">
    <location>
        <begin position="895"/>
        <end position="954"/>
    </location>
</feature>
<dbReference type="Gene3D" id="3.40.50.410">
    <property type="entry name" value="von Willebrand factor, type A domain"/>
    <property type="match status" value="1"/>
</dbReference>
<feature type="signal peptide" evidence="8">
    <location>
        <begin position="1"/>
        <end position="23"/>
    </location>
</feature>
<dbReference type="Proteomes" id="UP001108027">
    <property type="component" value="Unassembled WGS sequence"/>
</dbReference>
<protein>
    <recommendedName>
        <fullName evidence="9">VWFA domain-containing protein</fullName>
    </recommendedName>
</protein>
<evidence type="ECO:0000259" key="9">
    <source>
        <dbReference type="PROSITE" id="PS50234"/>
    </source>
</evidence>
<dbReference type="RefSeq" id="WP_228233860.1">
    <property type="nucleotide sequence ID" value="NZ_JAJGNA010000009.1"/>
</dbReference>
<feature type="compositionally biased region" description="Gly residues" evidence="7">
    <location>
        <begin position="902"/>
        <end position="912"/>
    </location>
</feature>
<evidence type="ECO:0000256" key="6">
    <source>
        <dbReference type="ARBA" id="ARBA00023263"/>
    </source>
</evidence>
<evidence type="ECO:0000256" key="8">
    <source>
        <dbReference type="SAM" id="SignalP"/>
    </source>
</evidence>
<evidence type="ECO:0000256" key="1">
    <source>
        <dbReference type="ARBA" id="ARBA00004561"/>
    </source>
</evidence>
<evidence type="ECO:0000256" key="3">
    <source>
        <dbReference type="ARBA" id="ARBA00022558"/>
    </source>
</evidence>
<feature type="domain" description="VWFA" evidence="9">
    <location>
        <begin position="45"/>
        <end position="312"/>
    </location>
</feature>
<dbReference type="SUPFAM" id="SSF50998">
    <property type="entry name" value="Quinoprotein alcohol dehydrogenase-like"/>
    <property type="match status" value="1"/>
</dbReference>
<feature type="chain" id="PRO_5040140547" description="VWFA domain-containing protein" evidence="8">
    <location>
        <begin position="24"/>
        <end position="997"/>
    </location>
</feature>
<dbReference type="EMBL" id="JAJGNA010000009">
    <property type="protein sequence ID" value="MCC4308832.1"/>
    <property type="molecule type" value="Genomic_DNA"/>
</dbReference>
<dbReference type="PROSITE" id="PS50234">
    <property type="entry name" value="VWFA"/>
    <property type="match status" value="1"/>
</dbReference>
<dbReference type="InterPro" id="IPR008707">
    <property type="entry name" value="B-propeller_PilY1"/>
</dbReference>
<sequence length="997" mass="107477">MNRIVAFLCLFGAVLMAPTCLYADDTEIYFAQADASNEENDQVANVLFLLDTSGSMESAVSAPGCGGRWQPACPSKMTQLKQAFTEVIDGLGEGVRIGLGKFNGDRNHGSGYGGYVFYPVSDMDQTSRTEIKNLVNGLQGTSNTPTMEAYSEMARYMMGLGPTDYAKEGEATENKPRRAVNLSCSWNGCTSASHYTSPMNTSNQCESNHIIVMTDGDPTADDDKSHVTNITGGWCDGSYSCQAKLAEWLMNSGSNSKKRAVQTWQVAFGVNAGSSQVNNMNQVALKGGTSSARLASSASELAAEFNDILNLIAEDSQTITSPGVSVNQNNRLEHLDQLYYAMFKPEKTSVWPGNLKRYRLDDGKVVDANGNRAVDSDTGYFRETSKSYWTDGEPDGPDVRKGGARAELSDRKLVIGNVNGNGSYTLDEDRLEDMDESDFGIPDHGAVPAYDTKEEVYAALLTLWADPMHSVPLLVNYEVDSDGTDADDQTNYVFVSTNGGMLHAIDTDNGDEKFAFMPDEMLKQAYDLVRSPPLSEDNIRSLYGMDGSWVAYRTAKSNGDADDVYIYGGMRRGGSNYYALDVSDIDNPRLEWRIRGGWMADSDDADPDSGFARLGQSWSTPTLTRVKVGDTIKPVLVFGGGYSPDDHDTAGSRANKDDLGNAVYMVDAMNGDLLWSVGSDNATHQVSDMKWGVPGGIAVVDLNLDGLADFLYFGDLGGQLFRINLDNTGDSDSDLVEGVVRLASLGGTGAQDHRRFYEAPAVGYQRSGLSETLYVAIGSGYRAHPLDENTDEGFFLVADHNFRGTSQPANVVTLSDLPNVAGTSPPTLDGSGDGWRVAFRRSGEKVMSSPTIFQGSVMFTTYKPSDVDQDADPCVVRYGNAYAYRADLLTGEARSFTNDGDVSGGDGDGGSWDGEELDSSTIPPSIIPIFEGSGGGGGGGGDGDGSGPGDGEVQFCTGLECPGGVDLQYAMFRKQRWYPMKKNDANEYFPPAQETEQ</sequence>
<feature type="compositionally biased region" description="Low complexity" evidence="7">
    <location>
        <begin position="919"/>
        <end position="929"/>
    </location>
</feature>
<keyword evidence="8" id="KW-0732">Signal</keyword>
<evidence type="ECO:0000256" key="2">
    <source>
        <dbReference type="ARBA" id="ARBA00008387"/>
    </source>
</evidence>
<dbReference type="InterPro" id="IPR036465">
    <property type="entry name" value="vWFA_dom_sf"/>
</dbReference>
<proteinExistence type="inferred from homology"/>
<keyword evidence="6" id="KW-0281">Fimbrium</keyword>